<keyword evidence="4" id="KW-1185">Reference proteome</keyword>
<dbReference type="Proteomes" id="UP000582659">
    <property type="component" value="Unassembled WGS sequence"/>
</dbReference>
<reference evidence="5" key="1">
    <citation type="submission" date="2016-11" db="UniProtKB">
        <authorList>
            <consortium name="WormBaseParasite"/>
        </authorList>
    </citation>
    <scope>IDENTIFICATION</scope>
</reference>
<reference evidence="2" key="2">
    <citation type="submission" date="2020-08" db="EMBL/GenBank/DDBJ databases">
        <authorList>
            <person name="Kikuchi T."/>
        </authorList>
    </citation>
    <scope>NUCLEOTIDE SEQUENCE</scope>
    <source>
        <strain evidence="1">Ka4C1</strain>
    </source>
</reference>
<evidence type="ECO:0000313" key="3">
    <source>
        <dbReference type="Proteomes" id="UP000095284"/>
    </source>
</evidence>
<dbReference type="Proteomes" id="UP000659654">
    <property type="component" value="Unassembled WGS sequence"/>
</dbReference>
<gene>
    <name evidence="1" type="ORF">BXYJ_LOCUS9659</name>
</gene>
<sequence length="420" mass="48834">MAEKKREFKLTKRPKQLTVNCINCYRFYFIPEARRFEENHDDVFLDQRVLSLLLVSRRFRTLLFGSQIIFSTDEYFYANGPRPGCVKYRSHDLNLLILLGAIVSSDFVIYVNGHTGRCFDVEMVKLIYLAKRLKLALDLDPWLRTRLVDQLLADVQLLKHSNPCHLLLPIHYGLEPVVTSSLGEFSGSKMLLCNDICRYDRLPVPYGLNHSRMDNLKTIEIRNPYYATIFDYNCKELFLTNMNFITIVQYLPLPPMPNLEALHADVKYEDLNDDGAYELFSDLMSDLQRKAPKCIVMLSGNLRVFSKTYKQQRNILRSAVVGIERFALWLLSCENIFLDGVVNVNLPLSEEDKDDLFFEDITTDTPYRSIRIHVGQWNFTPIFNELVDVNGRSRVGFDVICRFDDNVLDKLGDKDLHIIQ</sequence>
<dbReference type="OrthoDB" id="10669714at2759"/>
<protein>
    <submittedName>
        <fullName evidence="1">(pine wood nematode) hypothetical protein</fullName>
    </submittedName>
</protein>
<evidence type="ECO:0000313" key="1">
    <source>
        <dbReference type="EMBL" id="CAD5227114.1"/>
    </source>
</evidence>
<organism evidence="3 5">
    <name type="scientific">Bursaphelenchus xylophilus</name>
    <name type="common">Pinewood nematode worm</name>
    <name type="synonym">Aphelenchoides xylophilus</name>
    <dbReference type="NCBI Taxonomy" id="6326"/>
    <lineage>
        <taxon>Eukaryota</taxon>
        <taxon>Metazoa</taxon>
        <taxon>Ecdysozoa</taxon>
        <taxon>Nematoda</taxon>
        <taxon>Chromadorea</taxon>
        <taxon>Rhabditida</taxon>
        <taxon>Tylenchina</taxon>
        <taxon>Tylenchomorpha</taxon>
        <taxon>Aphelenchoidea</taxon>
        <taxon>Aphelenchoididae</taxon>
        <taxon>Bursaphelenchus</taxon>
    </lineage>
</organism>
<dbReference type="WBParaSite" id="BXY_0785800.1">
    <property type="protein sequence ID" value="BXY_0785800.1"/>
    <property type="gene ID" value="BXY_0785800"/>
</dbReference>
<evidence type="ECO:0000313" key="4">
    <source>
        <dbReference type="Proteomes" id="UP000659654"/>
    </source>
</evidence>
<proteinExistence type="predicted"/>
<evidence type="ECO:0000313" key="5">
    <source>
        <dbReference type="WBParaSite" id="BXY_0785800.1"/>
    </source>
</evidence>
<name>A0A1I7S4C6_BURXY</name>
<dbReference type="EMBL" id="CAJFDI010000004">
    <property type="protein sequence ID" value="CAD5227114.1"/>
    <property type="molecule type" value="Genomic_DNA"/>
</dbReference>
<dbReference type="Proteomes" id="UP000095284">
    <property type="component" value="Unplaced"/>
</dbReference>
<evidence type="ECO:0000313" key="2">
    <source>
        <dbReference type="EMBL" id="CAG9116953.1"/>
    </source>
</evidence>
<dbReference type="AlphaFoldDB" id="A0A1I7S4C6"/>
<accession>A0A1I7S4C6</accession>
<dbReference type="EMBL" id="CAJFCV020000004">
    <property type="protein sequence ID" value="CAG9116953.1"/>
    <property type="molecule type" value="Genomic_DNA"/>
</dbReference>